<protein>
    <submittedName>
        <fullName evidence="1">Uncharacterized protein</fullName>
    </submittedName>
</protein>
<accession>A0A239NHW3</accession>
<proteinExistence type="predicted"/>
<evidence type="ECO:0000313" key="2">
    <source>
        <dbReference type="Proteomes" id="UP000198318"/>
    </source>
</evidence>
<gene>
    <name evidence="1" type="ORF">SAMN05443665_104142</name>
</gene>
<reference evidence="1 2" key="1">
    <citation type="submission" date="2017-06" db="EMBL/GenBank/DDBJ databases">
        <authorList>
            <person name="Kim H.J."/>
            <person name="Triplett B.A."/>
        </authorList>
    </citation>
    <scope>NUCLEOTIDE SEQUENCE [LARGE SCALE GENOMIC DNA]</scope>
    <source>
        <strain evidence="1 2">DSM 44715</strain>
    </source>
</reference>
<name>A0A239NHW3_9ACTN</name>
<organism evidence="1 2">
    <name type="scientific">Actinomadura meyerae</name>
    <dbReference type="NCBI Taxonomy" id="240840"/>
    <lineage>
        <taxon>Bacteria</taxon>
        <taxon>Bacillati</taxon>
        <taxon>Actinomycetota</taxon>
        <taxon>Actinomycetes</taxon>
        <taxon>Streptosporangiales</taxon>
        <taxon>Thermomonosporaceae</taxon>
        <taxon>Actinomadura</taxon>
    </lineage>
</organism>
<keyword evidence="2" id="KW-1185">Reference proteome</keyword>
<dbReference type="Proteomes" id="UP000198318">
    <property type="component" value="Unassembled WGS sequence"/>
</dbReference>
<dbReference type="EMBL" id="FZOR01000041">
    <property type="protein sequence ID" value="SNT54132.1"/>
    <property type="molecule type" value="Genomic_DNA"/>
</dbReference>
<dbReference type="RefSeq" id="WP_179271794.1">
    <property type="nucleotide sequence ID" value="NZ_FZOR01000041.1"/>
</dbReference>
<dbReference type="AlphaFoldDB" id="A0A239NHW3"/>
<sequence>MSQCQKCYRTLQDCPGCNGGRSGSGPLGGRLTCSKCRNTGQVCPQHEGHWKK</sequence>
<evidence type="ECO:0000313" key="1">
    <source>
        <dbReference type="EMBL" id="SNT54132.1"/>
    </source>
</evidence>